<gene>
    <name evidence="2" type="ORF">OKA104_LOCUS14295</name>
    <name evidence="1" type="ORF">VCS650_LOCUS8505</name>
</gene>
<protein>
    <submittedName>
        <fullName evidence="1">Uncharacterized protein</fullName>
    </submittedName>
</protein>
<proteinExistence type="predicted"/>
<sequence length="75" mass="8324">MSSVGYCFNICRTIDKNLTQQRRSSVSQPITSNISTNPGALIFGRRFSLSDMMILPHIGLSSQQENSSSTDQIQE</sequence>
<organism evidence="1 3">
    <name type="scientific">Adineta steineri</name>
    <dbReference type="NCBI Taxonomy" id="433720"/>
    <lineage>
        <taxon>Eukaryota</taxon>
        <taxon>Metazoa</taxon>
        <taxon>Spiralia</taxon>
        <taxon>Gnathifera</taxon>
        <taxon>Rotifera</taxon>
        <taxon>Eurotatoria</taxon>
        <taxon>Bdelloidea</taxon>
        <taxon>Adinetida</taxon>
        <taxon>Adinetidae</taxon>
        <taxon>Adineta</taxon>
    </lineage>
</organism>
<dbReference type="OrthoDB" id="10277591at2759"/>
<comment type="caution">
    <text evidence="1">The sequence shown here is derived from an EMBL/GenBank/DDBJ whole genome shotgun (WGS) entry which is preliminary data.</text>
</comment>
<dbReference type="EMBL" id="CAJOAY010000749">
    <property type="protein sequence ID" value="CAF3727960.1"/>
    <property type="molecule type" value="Genomic_DNA"/>
</dbReference>
<dbReference type="AlphaFoldDB" id="A0A813YLX6"/>
<accession>A0A813YLX6</accession>
<evidence type="ECO:0000313" key="3">
    <source>
        <dbReference type="Proteomes" id="UP000663891"/>
    </source>
</evidence>
<dbReference type="EMBL" id="CAJNON010000057">
    <property type="protein sequence ID" value="CAF0885891.1"/>
    <property type="molecule type" value="Genomic_DNA"/>
</dbReference>
<name>A0A813YLX6_9BILA</name>
<dbReference type="Proteomes" id="UP000663891">
    <property type="component" value="Unassembled WGS sequence"/>
</dbReference>
<dbReference type="Proteomes" id="UP000663881">
    <property type="component" value="Unassembled WGS sequence"/>
</dbReference>
<evidence type="ECO:0000313" key="2">
    <source>
        <dbReference type="EMBL" id="CAF3727960.1"/>
    </source>
</evidence>
<reference evidence="1" key="1">
    <citation type="submission" date="2021-02" db="EMBL/GenBank/DDBJ databases">
        <authorList>
            <person name="Nowell W R."/>
        </authorList>
    </citation>
    <scope>NUCLEOTIDE SEQUENCE</scope>
</reference>
<evidence type="ECO:0000313" key="1">
    <source>
        <dbReference type="EMBL" id="CAF0885891.1"/>
    </source>
</evidence>